<comment type="caution">
    <text evidence="1">The sequence shown here is derived from an EMBL/GenBank/DDBJ whole genome shotgun (WGS) entry which is preliminary data.</text>
</comment>
<protein>
    <submittedName>
        <fullName evidence="1">Uncharacterized protein</fullName>
    </submittedName>
</protein>
<accession>A0ABS7YSZ4</accession>
<dbReference type="EMBL" id="JAIWIU010000203">
    <property type="protein sequence ID" value="MCA2018809.1"/>
    <property type="molecule type" value="Genomic_DNA"/>
</dbReference>
<reference evidence="2" key="1">
    <citation type="submission" date="2023-07" db="EMBL/GenBank/DDBJ databases">
        <title>Molecular identification of indigenous halophilic bacteria isolated from red sea cost, biodegradation of synthetic dyes and assessment of degraded metabolite toxicity.</title>
        <authorList>
            <person name="Chaieb K."/>
            <person name="Altayb H.N."/>
        </authorList>
    </citation>
    <scope>NUCLEOTIDE SEQUENCE [LARGE SCALE GENOMIC DNA]</scope>
    <source>
        <strain evidence="2">K20</strain>
    </source>
</reference>
<dbReference type="RefSeq" id="WP_225252114.1">
    <property type="nucleotide sequence ID" value="NZ_JAIWIU010000203.1"/>
</dbReference>
<name>A0ABS7YSZ4_9VIBR</name>
<gene>
    <name evidence="1" type="ORF">LDJ79_22035</name>
</gene>
<dbReference type="Proteomes" id="UP001199044">
    <property type="component" value="Unassembled WGS sequence"/>
</dbReference>
<evidence type="ECO:0000313" key="2">
    <source>
        <dbReference type="Proteomes" id="UP001199044"/>
    </source>
</evidence>
<evidence type="ECO:0000313" key="1">
    <source>
        <dbReference type="EMBL" id="MCA2018809.1"/>
    </source>
</evidence>
<keyword evidence="2" id="KW-1185">Reference proteome</keyword>
<organism evidence="1 2">
    <name type="scientific">Vibrio tritonius</name>
    <dbReference type="NCBI Taxonomy" id="1435069"/>
    <lineage>
        <taxon>Bacteria</taxon>
        <taxon>Pseudomonadati</taxon>
        <taxon>Pseudomonadota</taxon>
        <taxon>Gammaproteobacteria</taxon>
        <taxon>Vibrionales</taxon>
        <taxon>Vibrionaceae</taxon>
        <taxon>Vibrio</taxon>
    </lineage>
</organism>
<proteinExistence type="predicted"/>
<sequence>MIHRHPYKAVIPDPMQTLHKKLILHFVNDDKPYLCHRVRLNDITNVESCLSSKKQAKLNDVFEHYVCLVQHLRSENQPLEQKQQRERKLRLVVAALYCVLFK</sequence>